<dbReference type="PROSITE" id="PS00137">
    <property type="entry name" value="SUBTILASE_HIS"/>
    <property type="match status" value="1"/>
</dbReference>
<feature type="chain" id="PRO_5008249389" evidence="8">
    <location>
        <begin position="31"/>
        <end position="421"/>
    </location>
</feature>
<evidence type="ECO:0000313" key="10">
    <source>
        <dbReference type="EMBL" id="ANJ26494.1"/>
    </source>
</evidence>
<sequence>MSAVRTVSRLVAAVAVGAVVALTGTAPAQADTVRDYQYWLADYGFTTAWNTTKGKGVTVAVIDTGVNGNVAELRGVVKGGTDVSGIGTPDGQTPVGDNPTHGTMVASLLAGRGTGTGNGVIGVAPEADLLTVSVAFGVETGADKSNDDQIAEAVRWAVDHGADVINMSLTRNTQTWPESWDDAFLYAFEHDVVVVAAAGNRGSGTSEVGAPATIPGVVAVAGVDKEKNASFDASSQGITLAVAAPSEDLVGVLPDGSHAVWSGTSGAAPLVSGLVALIRAEYPDLDAANVIKRLMATADPHGHEVPSPLYGWGIIDPVASLTAKVDPVSENPLGSLSAWITLHRRADTPVETDAPDEQVIVPIADPPQPVDVETQTLLPTPWTLAYITLPLSLVAGFGTLAALLGIGAARHTKRAARTREQ</sequence>
<dbReference type="STRING" id="453304.ATC03_06925"/>
<evidence type="ECO:0000256" key="8">
    <source>
        <dbReference type="SAM" id="SignalP"/>
    </source>
</evidence>
<evidence type="ECO:0000256" key="1">
    <source>
        <dbReference type="ARBA" id="ARBA00011073"/>
    </source>
</evidence>
<dbReference type="InterPro" id="IPR036852">
    <property type="entry name" value="Peptidase_S8/S53_dom_sf"/>
</dbReference>
<name>A0A191WE98_9MICO</name>
<feature type="domain" description="Peptidase S8/S53" evidence="9">
    <location>
        <begin position="54"/>
        <end position="313"/>
    </location>
</feature>
<evidence type="ECO:0000256" key="5">
    <source>
        <dbReference type="PROSITE-ProRule" id="PRU01240"/>
    </source>
</evidence>
<dbReference type="PROSITE" id="PS51892">
    <property type="entry name" value="SUBTILASE"/>
    <property type="match status" value="1"/>
</dbReference>
<keyword evidence="7" id="KW-0472">Membrane</keyword>
<evidence type="ECO:0000313" key="11">
    <source>
        <dbReference type="Proteomes" id="UP000078437"/>
    </source>
</evidence>
<dbReference type="InterPro" id="IPR000209">
    <property type="entry name" value="Peptidase_S8/S53_dom"/>
</dbReference>
<evidence type="ECO:0000256" key="2">
    <source>
        <dbReference type="ARBA" id="ARBA00022670"/>
    </source>
</evidence>
<feature type="active site" description="Charge relay system" evidence="5">
    <location>
        <position position="265"/>
    </location>
</feature>
<evidence type="ECO:0000256" key="7">
    <source>
        <dbReference type="SAM" id="Phobius"/>
    </source>
</evidence>
<evidence type="ECO:0000259" key="9">
    <source>
        <dbReference type="Pfam" id="PF00082"/>
    </source>
</evidence>
<dbReference type="PANTHER" id="PTHR43806">
    <property type="entry name" value="PEPTIDASE S8"/>
    <property type="match status" value="1"/>
</dbReference>
<keyword evidence="4 5" id="KW-0720">Serine protease</keyword>
<keyword evidence="8" id="KW-0732">Signal</keyword>
<dbReference type="PROSITE" id="PS00138">
    <property type="entry name" value="SUBTILASE_SER"/>
    <property type="match status" value="1"/>
</dbReference>
<keyword evidence="7" id="KW-0812">Transmembrane</keyword>
<dbReference type="InterPro" id="IPR023827">
    <property type="entry name" value="Peptidase_S8_Asp-AS"/>
</dbReference>
<reference evidence="11" key="2">
    <citation type="submission" date="2016-01" db="EMBL/GenBank/DDBJ databases">
        <title>Complete genome sequence of Agromyces aureus AR33T and comparison with related organisms.</title>
        <authorList>
            <person name="Corretto E."/>
            <person name="Antonielli L."/>
            <person name="Sessitsch A."/>
            <person name="Brader G."/>
        </authorList>
    </citation>
    <scope>NUCLEOTIDE SEQUENCE [LARGE SCALE GENOMIC DNA]</scope>
    <source>
        <strain evidence="11">AR33</strain>
    </source>
</reference>
<dbReference type="PANTHER" id="PTHR43806:SF11">
    <property type="entry name" value="CEREVISIN-RELATED"/>
    <property type="match status" value="1"/>
</dbReference>
<dbReference type="InterPro" id="IPR050131">
    <property type="entry name" value="Peptidase_S8_subtilisin-like"/>
</dbReference>
<comment type="similarity">
    <text evidence="1 5 6">Belongs to the peptidase S8 family.</text>
</comment>
<dbReference type="Pfam" id="PF00082">
    <property type="entry name" value="Peptidase_S8"/>
    <property type="match status" value="1"/>
</dbReference>
<feature type="signal peptide" evidence="8">
    <location>
        <begin position="1"/>
        <end position="30"/>
    </location>
</feature>
<dbReference type="InterPro" id="IPR022398">
    <property type="entry name" value="Peptidase_S8_His-AS"/>
</dbReference>
<keyword evidence="3 5" id="KW-0378">Hydrolase</keyword>
<evidence type="ECO:0000256" key="3">
    <source>
        <dbReference type="ARBA" id="ARBA00022801"/>
    </source>
</evidence>
<accession>A0A191WE98</accession>
<reference evidence="10 11" key="1">
    <citation type="journal article" date="2016" name="Int. J. Syst. Evol. Microbiol.">
        <title>Agromyces aureus sp. nov., isolated from the rhizosphere of Salix caprea L. grown in a heavy-metal-contaminated soil.</title>
        <authorList>
            <person name="Corretto E."/>
            <person name="Antonielli L."/>
            <person name="Sessitsch A."/>
            <person name="Compant S."/>
            <person name="Gorfer M."/>
            <person name="Kuffner M."/>
            <person name="Brader G."/>
        </authorList>
    </citation>
    <scope>NUCLEOTIDE SEQUENCE [LARGE SCALE GENOMIC DNA]</scope>
    <source>
        <strain evidence="10 11">AR33</strain>
    </source>
</reference>
<dbReference type="GO" id="GO:0004252">
    <property type="term" value="F:serine-type endopeptidase activity"/>
    <property type="evidence" value="ECO:0007669"/>
    <property type="project" value="UniProtKB-UniRule"/>
</dbReference>
<feature type="active site" description="Charge relay system" evidence="5">
    <location>
        <position position="63"/>
    </location>
</feature>
<evidence type="ECO:0000256" key="4">
    <source>
        <dbReference type="ARBA" id="ARBA00022825"/>
    </source>
</evidence>
<gene>
    <name evidence="10" type="ORF">ATC03_06925</name>
</gene>
<dbReference type="PROSITE" id="PS00136">
    <property type="entry name" value="SUBTILASE_ASP"/>
    <property type="match status" value="1"/>
</dbReference>
<dbReference type="InterPro" id="IPR015500">
    <property type="entry name" value="Peptidase_S8_subtilisin-rel"/>
</dbReference>
<dbReference type="PRINTS" id="PR00723">
    <property type="entry name" value="SUBTILISIN"/>
</dbReference>
<dbReference type="InterPro" id="IPR023828">
    <property type="entry name" value="Peptidase_S8_Ser-AS"/>
</dbReference>
<protein>
    <submittedName>
        <fullName evidence="10">Peptidase S8</fullName>
    </submittedName>
</protein>
<keyword evidence="11" id="KW-1185">Reference proteome</keyword>
<organism evidence="10 11">
    <name type="scientific">Agromyces aureus</name>
    <dbReference type="NCBI Taxonomy" id="453304"/>
    <lineage>
        <taxon>Bacteria</taxon>
        <taxon>Bacillati</taxon>
        <taxon>Actinomycetota</taxon>
        <taxon>Actinomycetes</taxon>
        <taxon>Micrococcales</taxon>
        <taxon>Microbacteriaceae</taxon>
        <taxon>Agromyces</taxon>
    </lineage>
</organism>
<dbReference type="GO" id="GO:0006508">
    <property type="term" value="P:proteolysis"/>
    <property type="evidence" value="ECO:0007669"/>
    <property type="project" value="UniProtKB-KW"/>
</dbReference>
<feature type="active site" description="Charge relay system" evidence="5">
    <location>
        <position position="101"/>
    </location>
</feature>
<keyword evidence="7" id="KW-1133">Transmembrane helix</keyword>
<dbReference type="EMBL" id="CP013979">
    <property type="protein sequence ID" value="ANJ26494.1"/>
    <property type="molecule type" value="Genomic_DNA"/>
</dbReference>
<dbReference type="KEGG" id="agy:ATC03_06925"/>
<dbReference type="Gene3D" id="3.40.50.200">
    <property type="entry name" value="Peptidase S8/S53 domain"/>
    <property type="match status" value="1"/>
</dbReference>
<dbReference type="OrthoDB" id="9798386at2"/>
<keyword evidence="2 5" id="KW-0645">Protease</keyword>
<evidence type="ECO:0000256" key="6">
    <source>
        <dbReference type="RuleBase" id="RU003355"/>
    </source>
</evidence>
<dbReference type="RefSeq" id="WP_067874804.1">
    <property type="nucleotide sequence ID" value="NZ_CP013979.1"/>
</dbReference>
<proteinExistence type="inferred from homology"/>
<dbReference type="SUPFAM" id="SSF52743">
    <property type="entry name" value="Subtilisin-like"/>
    <property type="match status" value="1"/>
</dbReference>
<feature type="transmembrane region" description="Helical" evidence="7">
    <location>
        <begin position="384"/>
        <end position="409"/>
    </location>
</feature>
<dbReference type="Proteomes" id="UP000078437">
    <property type="component" value="Chromosome"/>
</dbReference>
<dbReference type="AlphaFoldDB" id="A0A191WE98"/>